<evidence type="ECO:0000313" key="2">
    <source>
        <dbReference type="EMBL" id="GAG75552.1"/>
    </source>
</evidence>
<name>X1B2K2_9ZZZZ</name>
<feature type="transmembrane region" description="Helical" evidence="1">
    <location>
        <begin position="6"/>
        <end position="22"/>
    </location>
</feature>
<feature type="transmembrane region" description="Helical" evidence="1">
    <location>
        <begin position="70"/>
        <end position="93"/>
    </location>
</feature>
<dbReference type="EMBL" id="BART01018520">
    <property type="protein sequence ID" value="GAG75552.1"/>
    <property type="molecule type" value="Genomic_DNA"/>
</dbReference>
<feature type="non-terminal residue" evidence="2">
    <location>
        <position position="155"/>
    </location>
</feature>
<feature type="transmembrane region" description="Helical" evidence="1">
    <location>
        <begin position="105"/>
        <end position="127"/>
    </location>
</feature>
<gene>
    <name evidence="2" type="ORF">S01H4_34939</name>
</gene>
<accession>X1B2K2</accession>
<protein>
    <submittedName>
        <fullName evidence="2">Uncharacterized protein</fullName>
    </submittedName>
</protein>
<reference evidence="2" key="1">
    <citation type="journal article" date="2014" name="Front. Microbiol.">
        <title>High frequency of phylogenetically diverse reductive dehalogenase-homologous genes in deep subseafloor sedimentary metagenomes.</title>
        <authorList>
            <person name="Kawai M."/>
            <person name="Futagami T."/>
            <person name="Toyoda A."/>
            <person name="Takaki Y."/>
            <person name="Nishi S."/>
            <person name="Hori S."/>
            <person name="Arai W."/>
            <person name="Tsubouchi T."/>
            <person name="Morono Y."/>
            <person name="Uchiyama I."/>
            <person name="Ito T."/>
            <person name="Fujiyama A."/>
            <person name="Inagaki F."/>
            <person name="Takami H."/>
        </authorList>
    </citation>
    <scope>NUCLEOTIDE SEQUENCE</scope>
    <source>
        <strain evidence="2">Expedition CK06-06</strain>
    </source>
</reference>
<keyword evidence="1" id="KW-1133">Transmembrane helix</keyword>
<feature type="transmembrane region" description="Helical" evidence="1">
    <location>
        <begin position="43"/>
        <end position="64"/>
    </location>
</feature>
<dbReference type="InterPro" id="IPR038770">
    <property type="entry name" value="Na+/solute_symporter_sf"/>
</dbReference>
<keyword evidence="1" id="KW-0812">Transmembrane</keyword>
<comment type="caution">
    <text evidence="2">The sequence shown here is derived from an EMBL/GenBank/DDBJ whole genome shotgun (WGS) entry which is preliminary data.</text>
</comment>
<proteinExistence type="predicted"/>
<dbReference type="Gene3D" id="1.20.1530.20">
    <property type="match status" value="1"/>
</dbReference>
<dbReference type="AlphaFoldDB" id="X1B2K2"/>
<organism evidence="2">
    <name type="scientific">marine sediment metagenome</name>
    <dbReference type="NCBI Taxonomy" id="412755"/>
    <lineage>
        <taxon>unclassified sequences</taxon>
        <taxon>metagenomes</taxon>
        <taxon>ecological metagenomes</taxon>
    </lineage>
</organism>
<evidence type="ECO:0000256" key="1">
    <source>
        <dbReference type="SAM" id="Phobius"/>
    </source>
</evidence>
<keyword evidence="1" id="KW-0472">Membrane</keyword>
<feature type="transmembrane region" description="Helical" evidence="1">
    <location>
        <begin position="133"/>
        <end position="154"/>
    </location>
</feature>
<sequence length="155" mass="17396">MFKGFFFSFGIIFFGLIIGYIIQQLEQRKIIRLPISQKKFRKLLQRIAILFFLPISSIGALWIIKIKDVRIAVLPFLGIFALLVGGVLGLFAAKLLKLNRKKSGPMFTCGSFSNITAIGGVICYLLLGEKGYALFSLYKLFELVTYFAIGFPIAN</sequence>